<keyword evidence="6" id="KW-0238">DNA-binding</keyword>
<dbReference type="AlphaFoldDB" id="A0A0J9EMR5"/>
<feature type="non-terminal residue" evidence="7">
    <location>
        <position position="100"/>
    </location>
</feature>
<dbReference type="Gene3D" id="1.10.20.10">
    <property type="entry name" value="Histone, subunit A"/>
    <property type="match status" value="1"/>
</dbReference>
<dbReference type="InterPro" id="IPR009072">
    <property type="entry name" value="Histone-fold"/>
</dbReference>
<feature type="non-terminal residue" evidence="7">
    <location>
        <position position="1"/>
    </location>
</feature>
<protein>
    <recommendedName>
        <fullName evidence="8">Histone H3</fullName>
    </recommendedName>
</protein>
<reference evidence="7" key="1">
    <citation type="submission" date="2010-03" db="EMBL/GenBank/DDBJ databases">
        <title>Annotation of Blastomyces dermatitidis strain ATCC 18188.</title>
        <authorList>
            <consortium name="The Broad Institute Genome Sequencing Platform"/>
            <consortium name="Broad Institute Genome Sequencing Center for Infectious Disease."/>
            <person name="Cuomo C."/>
            <person name="Klein B."/>
            <person name="Sullivan T."/>
            <person name="Heitman J."/>
            <person name="Young S."/>
            <person name="Zeng Q."/>
            <person name="Gargeya S."/>
            <person name="Alvarado L."/>
            <person name="Berlin A.M."/>
            <person name="Chapman S.B."/>
            <person name="Chen Z."/>
            <person name="Freedman E."/>
            <person name="Gellesch M."/>
            <person name="Goldberg J."/>
            <person name="Griggs A."/>
            <person name="Gujja S."/>
            <person name="Heilman E."/>
            <person name="Heiman D."/>
            <person name="Howarth C."/>
            <person name="Mehta T."/>
            <person name="Neiman D."/>
            <person name="Pearson M."/>
            <person name="Roberts A."/>
            <person name="Saif S."/>
            <person name="Shea T."/>
            <person name="Shenoy N."/>
            <person name="Sisk P."/>
            <person name="Stolte C."/>
            <person name="Sykes S."/>
            <person name="White J."/>
            <person name="Yandava C."/>
            <person name="Haas B."/>
            <person name="Nusbaum C."/>
            <person name="Birren B."/>
        </authorList>
    </citation>
    <scope>NUCLEOTIDE SEQUENCE</scope>
    <source>
        <strain evidence="7">ATCC 18188</strain>
    </source>
</reference>
<comment type="subcellular location">
    <subcellularLocation>
        <location evidence="2">Chromosome</location>
    </subcellularLocation>
</comment>
<name>A0A0J9EMR5_AJEDA</name>
<evidence type="ECO:0008006" key="8">
    <source>
        <dbReference type="Google" id="ProtNLM"/>
    </source>
</evidence>
<comment type="function">
    <text evidence="1">Core component of nucleosome. Nucleosomes wrap and compact DNA into chromatin, limiting DNA accessibility to the cellular machineries which require DNA as a template. Histones thereby play a central role in transcription regulation, DNA repair, DNA replication and chromosomal stability. DNA accessibility is regulated via a complex set of post-translational modifications of histones, also called histone code, and nucleosome remodeling.</text>
</comment>
<dbReference type="EMBL" id="GG749422">
    <property type="protein sequence ID" value="KMW67377.1"/>
    <property type="molecule type" value="Genomic_DNA"/>
</dbReference>
<evidence type="ECO:0000256" key="2">
    <source>
        <dbReference type="ARBA" id="ARBA00004286"/>
    </source>
</evidence>
<comment type="similarity">
    <text evidence="3">Belongs to the histone H3 family.</text>
</comment>
<dbReference type="SUPFAM" id="SSF47113">
    <property type="entry name" value="Histone-fold"/>
    <property type="match status" value="1"/>
</dbReference>
<dbReference type="SMART" id="SM00428">
    <property type="entry name" value="H3"/>
    <property type="match status" value="1"/>
</dbReference>
<dbReference type="GO" id="GO:0030527">
    <property type="term" value="F:structural constituent of chromatin"/>
    <property type="evidence" value="ECO:0007669"/>
    <property type="project" value="InterPro"/>
</dbReference>
<evidence type="ECO:0000256" key="1">
    <source>
        <dbReference type="ARBA" id="ARBA00002001"/>
    </source>
</evidence>
<accession>A0A0J9EMR5</accession>
<proteinExistence type="inferred from homology"/>
<dbReference type="InterPro" id="IPR000164">
    <property type="entry name" value="Histone_H3/CENP-A"/>
</dbReference>
<comment type="subunit">
    <text evidence="4">The nucleosome is a histone octamer containing two molecules each of H2A, H2B, H3 and H4 assembled in one H3-H4 heterotetramer and two H2A-H2B heterodimers. The octamer wraps approximately 147 bp of DNA.</text>
</comment>
<gene>
    <name evidence="7" type="ORF">BDDG_12086</name>
</gene>
<sequence>RVNHCKSLHEICFYQKSENLIFLKIIFTCLIYEIDEENHQFQYSVLNVIQVTAESTLVTLFKYNIKIMTHHSHVTLTVRNTQLIMNIVKTLRSKYFKSTA</sequence>
<dbReference type="GO" id="GO:0000786">
    <property type="term" value="C:nucleosome"/>
    <property type="evidence" value="ECO:0007669"/>
    <property type="project" value="UniProtKB-KW"/>
</dbReference>
<keyword evidence="6" id="KW-0544">Nucleosome core</keyword>
<evidence type="ECO:0000256" key="6">
    <source>
        <dbReference type="ARBA" id="ARBA00023269"/>
    </source>
</evidence>
<evidence type="ECO:0000256" key="4">
    <source>
        <dbReference type="ARBA" id="ARBA00011538"/>
    </source>
</evidence>
<keyword evidence="5" id="KW-0158">Chromosome</keyword>
<evidence type="ECO:0000256" key="3">
    <source>
        <dbReference type="ARBA" id="ARBA00010343"/>
    </source>
</evidence>
<dbReference type="Proteomes" id="UP000007802">
    <property type="component" value="Unassembled WGS sequence"/>
</dbReference>
<organism evidence="7">
    <name type="scientific">Ajellomyces dermatitidis (strain ATCC 18188 / CBS 674.68)</name>
    <name type="common">Blastomyces dermatitidis</name>
    <dbReference type="NCBI Taxonomy" id="653446"/>
    <lineage>
        <taxon>Eukaryota</taxon>
        <taxon>Fungi</taxon>
        <taxon>Dikarya</taxon>
        <taxon>Ascomycota</taxon>
        <taxon>Pezizomycotina</taxon>
        <taxon>Eurotiomycetes</taxon>
        <taxon>Eurotiomycetidae</taxon>
        <taxon>Onygenales</taxon>
        <taxon>Ajellomycetaceae</taxon>
        <taxon>Blastomyces</taxon>
    </lineage>
</organism>
<dbReference type="GO" id="GO:0003677">
    <property type="term" value="F:DNA binding"/>
    <property type="evidence" value="ECO:0007669"/>
    <property type="project" value="InterPro"/>
</dbReference>
<evidence type="ECO:0000313" key="7">
    <source>
        <dbReference type="EMBL" id="KMW67377.1"/>
    </source>
</evidence>
<dbReference type="GO" id="GO:0046982">
    <property type="term" value="F:protein heterodimerization activity"/>
    <property type="evidence" value="ECO:0007669"/>
    <property type="project" value="InterPro"/>
</dbReference>
<evidence type="ECO:0000256" key="5">
    <source>
        <dbReference type="ARBA" id="ARBA00022454"/>
    </source>
</evidence>